<comment type="caution">
    <text evidence="2">The sequence shown here is derived from an EMBL/GenBank/DDBJ whole genome shotgun (WGS) entry which is preliminary data.</text>
</comment>
<evidence type="ECO:0000313" key="2">
    <source>
        <dbReference type="EMBL" id="TID25660.1"/>
    </source>
</evidence>
<proteinExistence type="predicted"/>
<dbReference type="PANTHER" id="PTHR24148:SF80">
    <property type="entry name" value="HETEROKARYON INCOMPATIBILITY DOMAIN-CONTAINING PROTEIN"/>
    <property type="match status" value="1"/>
</dbReference>
<dbReference type="InterPro" id="IPR052895">
    <property type="entry name" value="HetReg/Transcr_Mod"/>
</dbReference>
<evidence type="ECO:0000259" key="1">
    <source>
        <dbReference type="Pfam" id="PF06985"/>
    </source>
</evidence>
<feature type="domain" description="Heterokaryon incompatibility" evidence="1">
    <location>
        <begin position="55"/>
        <end position="200"/>
    </location>
</feature>
<dbReference type="AlphaFoldDB" id="A0A4Z1PP33"/>
<accession>A0A4Z1PP33</accession>
<sequence length="604" mass="68269">MDLPPYQYQALPTEDTIRIVVLEPAERYEADLKCHILIRSRLDLFRSTDNRINSYEAISYAWGEPTFTKTLVCDETSLLKITSNVDDMLRSLRKTHRSRNLWIDAVSLNQADLQERSQQVPLMGNIYHQASKGIVWLGTETPGTKDVFAFLRVLATLRISDSHNVDDIAAVIFGATQDAHVFLESFLGRPWFQRRWILQEAAKARSVTVRCGRERISWRWLVDAFAVLSLQPHPALQAEVSERAWRALDTVRTIQSHGSLMLELLWEVDHAQCSDPRDRLFALYGLANSVPNSHALPAAKYDVLWESIYAQFATSCISSGQFIELVRHITAFGRLRDSDTTMPSWIPDWRRTRSKQTPAWLSSPQSLQSQGSSKILWGQDTPTVSHAGNRLSLSSGFGISRPITHIFRPTDLGLWKFDDLKDWPWAVHPEVWSDSYDISKEAKLWSWNQKQILEVLCRALSFLSLPDELSVEDETAVQFSLRYFSGDQTISAESMALRMTQLTPCIRLFLRQYALFCWANVYTNSRTPVFGLGISSVAAGDRVVSRSRPDSQTLLDEGNAVGAIVRPAHDHLSSVISGKVIGVAIFAKSTLPRGTFTSGRVELI</sequence>
<dbReference type="STRING" id="86259.A0A4Z1PP33"/>
<name>A0A4Z1PP33_9PEZI</name>
<protein>
    <submittedName>
        <fullName evidence="2">HET-domain-containing protein</fullName>
    </submittedName>
</protein>
<dbReference type="Proteomes" id="UP000298493">
    <property type="component" value="Unassembled WGS sequence"/>
</dbReference>
<dbReference type="PANTHER" id="PTHR24148">
    <property type="entry name" value="ANKYRIN REPEAT DOMAIN-CONTAINING PROTEIN 39 HOMOLOG-RELATED"/>
    <property type="match status" value="1"/>
</dbReference>
<reference evidence="2 3" key="1">
    <citation type="submission" date="2019-04" db="EMBL/GenBank/DDBJ databases">
        <title>High contiguity whole genome sequence and gene annotation resource for two Venturia nashicola isolates.</title>
        <authorList>
            <person name="Prokchorchik M."/>
            <person name="Won K."/>
            <person name="Lee Y."/>
            <person name="Choi E.D."/>
            <person name="Segonzac C."/>
            <person name="Sohn K.H."/>
        </authorList>
    </citation>
    <scope>NUCLEOTIDE SEQUENCE [LARGE SCALE GENOMIC DNA]</scope>
    <source>
        <strain evidence="2 3">PRI2</strain>
    </source>
</reference>
<dbReference type="InterPro" id="IPR010730">
    <property type="entry name" value="HET"/>
</dbReference>
<keyword evidence="3" id="KW-1185">Reference proteome</keyword>
<organism evidence="2 3">
    <name type="scientific">Venturia nashicola</name>
    <dbReference type="NCBI Taxonomy" id="86259"/>
    <lineage>
        <taxon>Eukaryota</taxon>
        <taxon>Fungi</taxon>
        <taxon>Dikarya</taxon>
        <taxon>Ascomycota</taxon>
        <taxon>Pezizomycotina</taxon>
        <taxon>Dothideomycetes</taxon>
        <taxon>Pleosporomycetidae</taxon>
        <taxon>Venturiales</taxon>
        <taxon>Venturiaceae</taxon>
        <taxon>Venturia</taxon>
    </lineage>
</organism>
<dbReference type="Pfam" id="PF06985">
    <property type="entry name" value="HET"/>
    <property type="match status" value="1"/>
</dbReference>
<evidence type="ECO:0000313" key="3">
    <source>
        <dbReference type="Proteomes" id="UP000298493"/>
    </source>
</evidence>
<gene>
    <name evidence="2" type="ORF">E6O75_ATG03523</name>
</gene>
<dbReference type="EMBL" id="SNSC02000003">
    <property type="protein sequence ID" value="TID25660.1"/>
    <property type="molecule type" value="Genomic_DNA"/>
</dbReference>